<dbReference type="Gene3D" id="1.10.150.120">
    <property type="entry name" value="[2Fe-2S]-binding domain"/>
    <property type="match status" value="1"/>
</dbReference>
<dbReference type="PROSITE" id="PS51085">
    <property type="entry name" value="2FE2S_FER_2"/>
    <property type="match status" value="1"/>
</dbReference>
<comment type="caution">
    <text evidence="7">The sequence shown here is derived from an EMBL/GenBank/DDBJ whole genome shotgun (WGS) entry which is preliminary data.</text>
</comment>
<dbReference type="SUPFAM" id="SSF54292">
    <property type="entry name" value="2Fe-2S ferredoxin-like"/>
    <property type="match status" value="1"/>
</dbReference>
<dbReference type="GO" id="GO:0016491">
    <property type="term" value="F:oxidoreductase activity"/>
    <property type="evidence" value="ECO:0007669"/>
    <property type="project" value="UniProtKB-KW"/>
</dbReference>
<keyword evidence="3" id="KW-0560">Oxidoreductase</keyword>
<dbReference type="CDD" id="cd00207">
    <property type="entry name" value="fer2"/>
    <property type="match status" value="1"/>
</dbReference>
<dbReference type="GO" id="GO:0046872">
    <property type="term" value="F:metal ion binding"/>
    <property type="evidence" value="ECO:0007669"/>
    <property type="project" value="UniProtKB-KW"/>
</dbReference>
<evidence type="ECO:0000256" key="4">
    <source>
        <dbReference type="ARBA" id="ARBA00023004"/>
    </source>
</evidence>
<dbReference type="PANTHER" id="PTHR44379:SF5">
    <property type="entry name" value="OXIDOREDUCTASE WITH IRON-SULFUR SUBUNIT"/>
    <property type="match status" value="1"/>
</dbReference>
<evidence type="ECO:0000256" key="5">
    <source>
        <dbReference type="ARBA" id="ARBA00023014"/>
    </source>
</evidence>
<keyword evidence="4" id="KW-0408">Iron</keyword>
<keyword evidence="1" id="KW-0001">2Fe-2S</keyword>
<dbReference type="InterPro" id="IPR036884">
    <property type="entry name" value="2Fe-2S-bd_dom_sf"/>
</dbReference>
<evidence type="ECO:0000259" key="6">
    <source>
        <dbReference type="PROSITE" id="PS51085"/>
    </source>
</evidence>
<dbReference type="Gene3D" id="3.10.20.30">
    <property type="match status" value="1"/>
</dbReference>
<dbReference type="InterPro" id="IPR001041">
    <property type="entry name" value="2Fe-2S_ferredoxin-type"/>
</dbReference>
<dbReference type="Proteomes" id="UP000238563">
    <property type="component" value="Unassembled WGS sequence"/>
</dbReference>
<accession>A0A2S9JCH9</accession>
<dbReference type="EMBL" id="PVBT01000007">
    <property type="protein sequence ID" value="PRD50516.1"/>
    <property type="molecule type" value="Genomic_DNA"/>
</dbReference>
<name>A0A2S9JCH9_9HYPH</name>
<dbReference type="InterPro" id="IPR036010">
    <property type="entry name" value="2Fe-2S_ferredoxin-like_sf"/>
</dbReference>
<keyword evidence="5" id="KW-0411">Iron-sulfur</keyword>
<dbReference type="PANTHER" id="PTHR44379">
    <property type="entry name" value="OXIDOREDUCTASE WITH IRON-SULFUR SUBUNIT"/>
    <property type="match status" value="1"/>
</dbReference>
<gene>
    <name evidence="7" type="ORF">C5750_21440</name>
</gene>
<dbReference type="Pfam" id="PF00111">
    <property type="entry name" value="Fer2"/>
    <property type="match status" value="1"/>
</dbReference>
<dbReference type="Pfam" id="PF01799">
    <property type="entry name" value="Fer2_2"/>
    <property type="match status" value="1"/>
</dbReference>
<evidence type="ECO:0000313" key="7">
    <source>
        <dbReference type="EMBL" id="PRD50516.1"/>
    </source>
</evidence>
<feature type="domain" description="2Fe-2S ferredoxin-type" evidence="6">
    <location>
        <begin position="2"/>
        <end position="78"/>
    </location>
</feature>
<evidence type="ECO:0000256" key="2">
    <source>
        <dbReference type="ARBA" id="ARBA00022723"/>
    </source>
</evidence>
<dbReference type="SUPFAM" id="SSF47741">
    <property type="entry name" value="CO dehydrogenase ISP C-domain like"/>
    <property type="match status" value="1"/>
</dbReference>
<reference evidence="7 8" key="1">
    <citation type="submission" date="2018-02" db="EMBL/GenBank/DDBJ databases">
        <title>The draft genome of Phyllobacterium myrsinacearum DSM5892.</title>
        <authorList>
            <person name="Li L."/>
            <person name="Liu L."/>
            <person name="Zhang X."/>
            <person name="Wang T."/>
        </authorList>
    </citation>
    <scope>NUCLEOTIDE SEQUENCE [LARGE SCALE GENOMIC DNA]</scope>
    <source>
        <strain evidence="7 8">DSM 5892</strain>
    </source>
</reference>
<dbReference type="OrthoDB" id="9806714at2"/>
<keyword evidence="8" id="KW-1185">Reference proteome</keyword>
<sequence>MAKVELVVNGRAVKGEAEDRTLLVHFLRENLGLTGTHVGCDTSQCGACVVHVDGRAVKSCTMLAVQASGAEVTTIEGIALNGELHPVQAAFREHHGLQCGFCTPGMIMSSVDMIRRHPEGLDEATVRAELEGNICRCTGYHNIVQAVLDASEKMGKGAVKAA</sequence>
<dbReference type="InterPro" id="IPR051452">
    <property type="entry name" value="Diverse_Oxidoreductases"/>
</dbReference>
<dbReference type="InterPro" id="IPR002888">
    <property type="entry name" value="2Fe-2S-bd"/>
</dbReference>
<protein>
    <submittedName>
        <fullName evidence="7">Carbon monoxide dehydrogenase</fullName>
    </submittedName>
</protein>
<evidence type="ECO:0000313" key="8">
    <source>
        <dbReference type="Proteomes" id="UP000238563"/>
    </source>
</evidence>
<dbReference type="RefSeq" id="WP_105736548.1">
    <property type="nucleotide sequence ID" value="NZ_PVBT01000007.1"/>
</dbReference>
<dbReference type="InterPro" id="IPR012675">
    <property type="entry name" value="Beta-grasp_dom_sf"/>
</dbReference>
<dbReference type="AlphaFoldDB" id="A0A2S9JCH9"/>
<organism evidence="7 8">
    <name type="scientific">Phyllobacterium myrsinacearum</name>
    <dbReference type="NCBI Taxonomy" id="28101"/>
    <lineage>
        <taxon>Bacteria</taxon>
        <taxon>Pseudomonadati</taxon>
        <taxon>Pseudomonadota</taxon>
        <taxon>Alphaproteobacteria</taxon>
        <taxon>Hyphomicrobiales</taxon>
        <taxon>Phyllobacteriaceae</taxon>
        <taxon>Phyllobacterium</taxon>
    </lineage>
</organism>
<dbReference type="FunFam" id="3.10.20.30:FF:000020">
    <property type="entry name" value="Xanthine dehydrogenase iron-sulfur subunit"/>
    <property type="match status" value="1"/>
</dbReference>
<dbReference type="GO" id="GO:0051537">
    <property type="term" value="F:2 iron, 2 sulfur cluster binding"/>
    <property type="evidence" value="ECO:0007669"/>
    <property type="project" value="UniProtKB-KW"/>
</dbReference>
<evidence type="ECO:0000256" key="3">
    <source>
        <dbReference type="ARBA" id="ARBA00023002"/>
    </source>
</evidence>
<dbReference type="FunFam" id="1.10.150.120:FF:000003">
    <property type="entry name" value="Carbon monoxide dehydrogenase, small subunit"/>
    <property type="match status" value="1"/>
</dbReference>
<keyword evidence="2" id="KW-0479">Metal-binding</keyword>
<evidence type="ECO:0000256" key="1">
    <source>
        <dbReference type="ARBA" id="ARBA00022714"/>
    </source>
</evidence>
<proteinExistence type="predicted"/>